<dbReference type="Gene3D" id="3.30.710.10">
    <property type="entry name" value="Potassium Channel Kv1.1, Chain A"/>
    <property type="match status" value="1"/>
</dbReference>
<protein>
    <recommendedName>
        <fullName evidence="3">BTB domain-containing protein</fullName>
    </recommendedName>
</protein>
<keyword evidence="2" id="KW-1185">Reference proteome</keyword>
<accession>A0A0G4GF15</accession>
<sequence length="536" mass="59265">MRLFARCYAPFRPSCIPRATVSGNDASRSPEDDKTAGCSLISSTDPAVKAPALRLVDDHEVPAGTMAQWIDLNISGECLSVKRSTLCAVKGSVMATLFSGQVDDEFVRDAHGRWFLPVYAPAFNWMVEKLTRYEQGAISVDDMGLSDAQKRDLPFSYWVNMLLRVPTDQQRDRSTDSTEADMGRLRAIKPLLRSPSKDDNELVTLDVIAWKVTVTVGASRALGETSNFFRRFNTYDRSSVCPLDCVRRVVDLAVRASIQSRPPSIEDVRQSMGASDLSEYRETLDLFGIDSSVYLSPGEGDWLLTQEHIDFIRNSEWDTVKATDDLDPHVAHLRAIPARLGEPIKRLYRASVDGWRWAQFLDAVKGHSPLLLMGRVEGTGELFAVAIAGQIDVTADNGSEVEAKTALFKLKRPAGYRQEEGLLGGSKLHLAGLRQLRVEDDITAKGTTVRALLVVSGFDMGILPSSAGQRPPSVNVAMLHSLKRCHAFAPSSFWPTWERAKVHVPGWETISQAGFSPASVRGWYFDLDELEAYALA</sequence>
<evidence type="ECO:0000313" key="2">
    <source>
        <dbReference type="Proteomes" id="UP000041254"/>
    </source>
</evidence>
<dbReference type="AlphaFoldDB" id="A0A0G4GF15"/>
<dbReference type="InParanoid" id="A0A0G4GF15"/>
<dbReference type="VEuPathDB" id="CryptoDB:Vbra_17608"/>
<dbReference type="Proteomes" id="UP000041254">
    <property type="component" value="Unassembled WGS sequence"/>
</dbReference>
<gene>
    <name evidence="1" type="ORF">Vbra_17608</name>
</gene>
<dbReference type="OrthoDB" id="2414723at2759"/>
<evidence type="ECO:0000313" key="1">
    <source>
        <dbReference type="EMBL" id="CEM28099.1"/>
    </source>
</evidence>
<name>A0A0G4GF15_VITBC</name>
<organism evidence="1 2">
    <name type="scientific">Vitrella brassicaformis (strain CCMP3155)</name>
    <dbReference type="NCBI Taxonomy" id="1169540"/>
    <lineage>
        <taxon>Eukaryota</taxon>
        <taxon>Sar</taxon>
        <taxon>Alveolata</taxon>
        <taxon>Colpodellida</taxon>
        <taxon>Vitrellaceae</taxon>
        <taxon>Vitrella</taxon>
    </lineage>
</organism>
<reference evidence="1 2" key="1">
    <citation type="submission" date="2014-11" db="EMBL/GenBank/DDBJ databases">
        <authorList>
            <person name="Zhu J."/>
            <person name="Qi W."/>
            <person name="Song R."/>
        </authorList>
    </citation>
    <scope>NUCLEOTIDE SEQUENCE [LARGE SCALE GENOMIC DNA]</scope>
</reference>
<dbReference type="EMBL" id="CDMY01000646">
    <property type="protein sequence ID" value="CEM28099.1"/>
    <property type="molecule type" value="Genomic_DNA"/>
</dbReference>
<evidence type="ECO:0008006" key="3">
    <source>
        <dbReference type="Google" id="ProtNLM"/>
    </source>
</evidence>
<proteinExistence type="predicted"/>
<dbReference type="PhylomeDB" id="A0A0G4GF15"/>
<dbReference type="InterPro" id="IPR011333">
    <property type="entry name" value="SKP1/BTB/POZ_sf"/>
</dbReference>